<name>A0AAD9LXI8_9PEZI</name>
<proteinExistence type="predicted"/>
<dbReference type="AlphaFoldDB" id="A0AAD9LXI8"/>
<keyword evidence="2" id="KW-1185">Reference proteome</keyword>
<dbReference type="EMBL" id="MU842923">
    <property type="protein sequence ID" value="KAK2026021.1"/>
    <property type="molecule type" value="Genomic_DNA"/>
</dbReference>
<comment type="caution">
    <text evidence="1">The sequence shown here is derived from an EMBL/GenBank/DDBJ whole genome shotgun (WGS) entry which is preliminary data.</text>
</comment>
<reference evidence="1" key="1">
    <citation type="submission" date="2021-06" db="EMBL/GenBank/DDBJ databases">
        <title>Comparative genomics, transcriptomics and evolutionary studies reveal genomic signatures of adaptation to plant cell wall in hemibiotrophic fungi.</title>
        <authorList>
            <consortium name="DOE Joint Genome Institute"/>
            <person name="Baroncelli R."/>
            <person name="Diaz J.F."/>
            <person name="Benocci T."/>
            <person name="Peng M."/>
            <person name="Battaglia E."/>
            <person name="Haridas S."/>
            <person name="Andreopoulos W."/>
            <person name="Labutti K."/>
            <person name="Pangilinan J."/>
            <person name="Floch G.L."/>
            <person name="Makela M.R."/>
            <person name="Henrissat B."/>
            <person name="Grigoriev I.V."/>
            <person name="Crouch J.A."/>
            <person name="De Vries R.P."/>
            <person name="Sukno S.A."/>
            <person name="Thon M.R."/>
        </authorList>
    </citation>
    <scope>NUCLEOTIDE SEQUENCE</scope>
    <source>
        <strain evidence="1">MAFF235873</strain>
    </source>
</reference>
<accession>A0AAD9LXI8</accession>
<dbReference type="Proteomes" id="UP001232148">
    <property type="component" value="Unassembled WGS sequence"/>
</dbReference>
<protein>
    <submittedName>
        <fullName evidence="1">Uncharacterized protein</fullName>
    </submittedName>
</protein>
<evidence type="ECO:0000313" key="2">
    <source>
        <dbReference type="Proteomes" id="UP001232148"/>
    </source>
</evidence>
<organism evidence="1 2">
    <name type="scientific">Colletotrichum zoysiae</name>
    <dbReference type="NCBI Taxonomy" id="1216348"/>
    <lineage>
        <taxon>Eukaryota</taxon>
        <taxon>Fungi</taxon>
        <taxon>Dikarya</taxon>
        <taxon>Ascomycota</taxon>
        <taxon>Pezizomycotina</taxon>
        <taxon>Sordariomycetes</taxon>
        <taxon>Hypocreomycetidae</taxon>
        <taxon>Glomerellales</taxon>
        <taxon>Glomerellaceae</taxon>
        <taxon>Colletotrichum</taxon>
        <taxon>Colletotrichum graminicola species complex</taxon>
    </lineage>
</organism>
<sequence length="90" mass="10086">MPNPMQSPCCAVGSSLLLTSRHALRFSFERLELLEGKIIIAGVLSIVRPPARFCQPRKRQRMGQVLQAGRMRDNGKKTCTTYLRVKTRGG</sequence>
<evidence type="ECO:0000313" key="1">
    <source>
        <dbReference type="EMBL" id="KAK2026021.1"/>
    </source>
</evidence>
<gene>
    <name evidence="1" type="ORF">LX32DRAFT_35866</name>
</gene>